<dbReference type="Proteomes" id="UP000008199">
    <property type="component" value="Chromosome"/>
</dbReference>
<accession>A0A979GGX7</accession>
<dbReference type="AlphaFoldDB" id="A0A979GGX7"/>
<dbReference type="EMBL" id="AP009240">
    <property type="protein sequence ID" value="BAG78130.1"/>
    <property type="molecule type" value="Genomic_DNA"/>
</dbReference>
<reference evidence="1 2" key="1">
    <citation type="journal article" date="2008" name="DNA Res.">
        <title>Complete genome sequence and comparative analysis of the wild-type commensal Escherichia coli strain SE11 isolated from a healthy adult.</title>
        <authorList>
            <person name="Oshima K."/>
            <person name="Toh H."/>
            <person name="Ogura Y."/>
            <person name="Sasamoto H."/>
            <person name="Morita H."/>
            <person name="Park S.-H."/>
            <person name="Ooka T."/>
            <person name="Iyoda S."/>
            <person name="Taylor T.D."/>
            <person name="Hayashi T."/>
            <person name="Itoh K."/>
            <person name="Hattori M."/>
        </authorList>
    </citation>
    <scope>NUCLEOTIDE SEQUENCE [LARGE SCALE GENOMIC DNA]</scope>
    <source>
        <strain evidence="1 2">SE11</strain>
    </source>
</reference>
<sequence>MEAGMKCIRKRWSRKDREFIEANVGKMTVEEMAKKLKVATTALRAHARRHGISLCVYRISEHDKYLCRELYKEGLDIHVIARKMELSNRAVSSIVYSGY</sequence>
<evidence type="ECO:0000313" key="2">
    <source>
        <dbReference type="Proteomes" id="UP000008199"/>
    </source>
</evidence>
<name>A0A979GGX7_ECOSE</name>
<protein>
    <submittedName>
        <fullName evidence="1">Hypothetical phage protein</fullName>
    </submittedName>
</protein>
<dbReference type="KEGG" id="ecy:ECSE_2606"/>
<gene>
    <name evidence="1" type="ordered locus">ECSE_2606</name>
</gene>
<organism evidence="1 2">
    <name type="scientific">Escherichia coli (strain SE11)</name>
    <dbReference type="NCBI Taxonomy" id="409438"/>
    <lineage>
        <taxon>Bacteria</taxon>
        <taxon>Pseudomonadati</taxon>
        <taxon>Pseudomonadota</taxon>
        <taxon>Gammaproteobacteria</taxon>
        <taxon>Enterobacterales</taxon>
        <taxon>Enterobacteriaceae</taxon>
        <taxon>Escherichia</taxon>
    </lineage>
</organism>
<evidence type="ECO:0000313" key="1">
    <source>
        <dbReference type="EMBL" id="BAG78130.1"/>
    </source>
</evidence>
<proteinExistence type="predicted"/>